<accession>A0A8S0UFU6</accession>
<organism evidence="1 2">
    <name type="scientific">Olea europaea subsp. europaea</name>
    <dbReference type="NCBI Taxonomy" id="158383"/>
    <lineage>
        <taxon>Eukaryota</taxon>
        <taxon>Viridiplantae</taxon>
        <taxon>Streptophyta</taxon>
        <taxon>Embryophyta</taxon>
        <taxon>Tracheophyta</taxon>
        <taxon>Spermatophyta</taxon>
        <taxon>Magnoliopsida</taxon>
        <taxon>eudicotyledons</taxon>
        <taxon>Gunneridae</taxon>
        <taxon>Pentapetalae</taxon>
        <taxon>asterids</taxon>
        <taxon>lamiids</taxon>
        <taxon>Lamiales</taxon>
        <taxon>Oleaceae</taxon>
        <taxon>Oleeae</taxon>
        <taxon>Olea</taxon>
    </lineage>
</organism>
<comment type="caution">
    <text evidence="1">The sequence shown here is derived from an EMBL/GenBank/DDBJ whole genome shotgun (WGS) entry which is preliminary data.</text>
</comment>
<reference evidence="1 2" key="1">
    <citation type="submission" date="2019-12" db="EMBL/GenBank/DDBJ databases">
        <authorList>
            <person name="Alioto T."/>
            <person name="Alioto T."/>
            <person name="Gomez Garrido J."/>
        </authorList>
    </citation>
    <scope>NUCLEOTIDE SEQUENCE [LARGE SCALE GENOMIC DNA]</scope>
</reference>
<dbReference type="EMBL" id="CACTIH010007670">
    <property type="protein sequence ID" value="CAA3017049.1"/>
    <property type="molecule type" value="Genomic_DNA"/>
</dbReference>
<dbReference type="Proteomes" id="UP000594638">
    <property type="component" value="Unassembled WGS sequence"/>
</dbReference>
<gene>
    <name evidence="1" type="ORF">OLEA9_A040936</name>
</gene>
<keyword evidence="2" id="KW-1185">Reference proteome</keyword>
<sequence length="197" mass="21361">MVSFLDNFAPPDRTLGSCRNYVTACVLCLGQSIDTPRGFVPTHALRPALLCLTTVSIWDNFAPTDRTLGSCEHYVATCVLCLGQLNDTSCGFVPTHALRPASSCLTTISISNNFAPPDRTLGSCRNHVAVCLLCLGQSRRPDAIMSTIGCGRYSVLRIFKGRWGRTGHHETCGALPAARPYLRLSRFQGGQAVKQKS</sequence>
<dbReference type="OrthoDB" id="1595177at2759"/>
<protein>
    <submittedName>
        <fullName evidence="1">Uncharacterized protein</fullName>
    </submittedName>
</protein>
<evidence type="ECO:0000313" key="2">
    <source>
        <dbReference type="Proteomes" id="UP000594638"/>
    </source>
</evidence>
<proteinExistence type="predicted"/>
<evidence type="ECO:0000313" key="1">
    <source>
        <dbReference type="EMBL" id="CAA3017049.1"/>
    </source>
</evidence>
<dbReference type="AlphaFoldDB" id="A0A8S0UFU6"/>
<name>A0A8S0UFU6_OLEEU</name>
<dbReference type="Gramene" id="OE9A040936T1">
    <property type="protein sequence ID" value="OE9A040936C1"/>
    <property type="gene ID" value="OE9A040936"/>
</dbReference>